<dbReference type="AlphaFoldDB" id="A0A8W8MUX4"/>
<dbReference type="RefSeq" id="XP_011420001.1">
    <property type="nucleotide sequence ID" value="XM_011421699.4"/>
</dbReference>
<accession>A0A8W8MUX4</accession>
<reference evidence="1" key="1">
    <citation type="submission" date="2022-08" db="UniProtKB">
        <authorList>
            <consortium name="EnsemblMetazoa"/>
        </authorList>
    </citation>
    <scope>IDENTIFICATION</scope>
    <source>
        <strain evidence="1">05x7-T-G4-1.051#20</strain>
    </source>
</reference>
<dbReference type="Pfam" id="PF05721">
    <property type="entry name" value="PhyH"/>
    <property type="match status" value="1"/>
</dbReference>
<dbReference type="GeneID" id="105322807"/>
<dbReference type="EnsemblMetazoa" id="G34705.1">
    <property type="protein sequence ID" value="G34705.1:cds"/>
    <property type="gene ID" value="G34705"/>
</dbReference>
<dbReference type="OMA" id="YEWLESW"/>
<dbReference type="EnsemblMetazoa" id="G34705.3">
    <property type="protein sequence ID" value="G34705.3:cds"/>
    <property type="gene ID" value="G34705"/>
</dbReference>
<dbReference type="EnsemblMetazoa" id="G34705.6">
    <property type="protein sequence ID" value="G34705.6:cds"/>
    <property type="gene ID" value="G34705"/>
</dbReference>
<dbReference type="Gene3D" id="2.60.120.620">
    <property type="entry name" value="q2cbj1_9rhob like domain"/>
    <property type="match status" value="1"/>
</dbReference>
<proteinExistence type="predicted"/>
<keyword evidence="2" id="KW-1185">Reference proteome</keyword>
<dbReference type="Proteomes" id="UP000005408">
    <property type="component" value="Unassembled WGS sequence"/>
</dbReference>
<dbReference type="PANTHER" id="PTHR31630">
    <property type="entry name" value="PHYTANOYL-COA DIOXYGENASE-RELATED-RELATED"/>
    <property type="match status" value="1"/>
</dbReference>
<dbReference type="KEGG" id="crg:105322807"/>
<sequence>MASGSENQGNTSFDGEQLRQELYDKGYAVVPDLLTLKECDALTSQFRDWVGKFEEGQIPLQKKSSVIQSYRVGHFQQSWEVRLRAKAVFQAVWGTEKLLSSVDGIAISKPPLNADDYRDPHTDWLHLDQGVRREGLHAYQGAVYLEEQTQDDYCFRVLPKSHLYHAEFYQTFSDATKRTERSDFCKLSKTQKDFFYRKGCNLVNVPVPKGGIVLWDSRTVHDNTPPIAKRSNPDRWRFVVFVSMTPAIWASEKDMEFKKDAYRRMLLTTHWSSQGLKTFKEYIENKRKRNYVNVSIDHLPDVAKTQEARLLAGDEHYDFEDGRPNGPAAPKWRFGIY</sequence>
<dbReference type="SUPFAM" id="SSF51197">
    <property type="entry name" value="Clavaminate synthase-like"/>
    <property type="match status" value="1"/>
</dbReference>
<name>A0A8W8MUX4_MAGGI</name>
<evidence type="ECO:0000313" key="1">
    <source>
        <dbReference type="EnsemblMetazoa" id="G34705.6:cds"/>
    </source>
</evidence>
<organism evidence="1 2">
    <name type="scientific">Magallana gigas</name>
    <name type="common">Pacific oyster</name>
    <name type="synonym">Crassostrea gigas</name>
    <dbReference type="NCBI Taxonomy" id="29159"/>
    <lineage>
        <taxon>Eukaryota</taxon>
        <taxon>Metazoa</taxon>
        <taxon>Spiralia</taxon>
        <taxon>Lophotrochozoa</taxon>
        <taxon>Mollusca</taxon>
        <taxon>Bivalvia</taxon>
        <taxon>Autobranchia</taxon>
        <taxon>Pteriomorphia</taxon>
        <taxon>Ostreida</taxon>
        <taxon>Ostreoidea</taxon>
        <taxon>Ostreidae</taxon>
        <taxon>Magallana</taxon>
    </lineage>
</organism>
<protein>
    <submittedName>
        <fullName evidence="1">Uncharacterized protein</fullName>
    </submittedName>
</protein>
<dbReference type="OrthoDB" id="445007at2759"/>
<evidence type="ECO:0000313" key="2">
    <source>
        <dbReference type="Proteomes" id="UP000005408"/>
    </source>
</evidence>
<dbReference type="InterPro" id="IPR008775">
    <property type="entry name" value="Phytyl_CoA_dOase-like"/>
</dbReference>
<dbReference type="PANTHER" id="PTHR31630:SF6">
    <property type="entry name" value="PHYTANOYL-COA DIOXYGENASE-RELATED"/>
    <property type="match status" value="1"/>
</dbReference>